<reference evidence="1" key="1">
    <citation type="submission" date="2022-10" db="EMBL/GenBank/DDBJ databases">
        <title>Novel sulphate-reducing endosymbionts in the free-living metamonad Anaeramoeba.</title>
        <authorList>
            <person name="Jerlstrom-Hultqvist J."/>
            <person name="Cepicka I."/>
            <person name="Gallot-Lavallee L."/>
            <person name="Salas-Leiva D."/>
            <person name="Curtis B.A."/>
            <person name="Zahonova K."/>
            <person name="Pipaliya S."/>
            <person name="Dacks J."/>
            <person name="Roger A.J."/>
        </authorList>
    </citation>
    <scope>NUCLEOTIDE SEQUENCE</scope>
    <source>
        <strain evidence="1">BMAN</strain>
    </source>
</reference>
<sequence length="304" mass="36595">MEAQKQRNYYVFEIKKSNQNIIEMLKKFGKIEKYGILSYDKSPKIWGWVKFSKIKKSFESDDSIDLFVRRNPFYECKYCHKRLEPQYLIICDNCGKFYCFNCVIDLLKKYGTEYKCQCDQKLINIESIVGKENIPKLIKKSKKLTEKEYEDILKKTKESTEEHQRKFGSTNQFQNYNPNGCKFFYNPKMNWCYNYEHWENRAQNPNLHPVNECICFNLSNCKNDNCPFRHPNPIRKDIEKAQQNFQPYSNNLTLDKVEFRSFYRDTRIKKISNPCFSFANNIIVQNHEHKYESNEWHSDSSQSD</sequence>
<dbReference type="SUPFAM" id="SSF89811">
    <property type="entry name" value="Amyloid beta a4 protein copper binding domain (domain 2)"/>
    <property type="match status" value="1"/>
</dbReference>
<protein>
    <submittedName>
        <fullName evidence="1">Uncharacterized protein</fullName>
    </submittedName>
</protein>
<dbReference type="InterPro" id="IPR036669">
    <property type="entry name" value="Amyloid_Cu-bd_sf"/>
</dbReference>
<dbReference type="EMBL" id="JAPDFW010000088">
    <property type="protein sequence ID" value="KAJ5071466.1"/>
    <property type="molecule type" value="Genomic_DNA"/>
</dbReference>
<evidence type="ECO:0000313" key="1">
    <source>
        <dbReference type="EMBL" id="KAJ5071466.1"/>
    </source>
</evidence>
<name>A0A9Q0LDZ9_ANAIG</name>
<evidence type="ECO:0000313" key="2">
    <source>
        <dbReference type="Proteomes" id="UP001149090"/>
    </source>
</evidence>
<gene>
    <name evidence="1" type="ORF">M0811_10310</name>
</gene>
<dbReference type="Proteomes" id="UP001149090">
    <property type="component" value="Unassembled WGS sequence"/>
</dbReference>
<proteinExistence type="predicted"/>
<accession>A0A9Q0LDZ9</accession>
<comment type="caution">
    <text evidence="1">The sequence shown here is derived from an EMBL/GenBank/DDBJ whole genome shotgun (WGS) entry which is preliminary data.</text>
</comment>
<keyword evidence="2" id="KW-1185">Reference proteome</keyword>
<dbReference type="AlphaFoldDB" id="A0A9Q0LDZ9"/>
<dbReference type="GO" id="GO:0046914">
    <property type="term" value="F:transition metal ion binding"/>
    <property type="evidence" value="ECO:0007669"/>
    <property type="project" value="InterPro"/>
</dbReference>
<organism evidence="1 2">
    <name type="scientific">Anaeramoeba ignava</name>
    <name type="common">Anaerobic marine amoeba</name>
    <dbReference type="NCBI Taxonomy" id="1746090"/>
    <lineage>
        <taxon>Eukaryota</taxon>
        <taxon>Metamonada</taxon>
        <taxon>Anaeramoebidae</taxon>
        <taxon>Anaeramoeba</taxon>
    </lineage>
</organism>